<proteinExistence type="predicted"/>
<gene>
    <name evidence="1" type="ORF">CXU09_07050</name>
</gene>
<evidence type="ECO:0000313" key="2">
    <source>
        <dbReference type="Proteomes" id="UP000235914"/>
    </source>
</evidence>
<dbReference type="AlphaFoldDB" id="A0AAP8NMM6"/>
<dbReference type="RefSeq" id="WP_102735652.1">
    <property type="nucleotide sequence ID" value="NZ_PJKN01000003.1"/>
</dbReference>
<accession>A0AAP8NMM6</accession>
<name>A0AAP8NMM6_9BACT</name>
<sequence>MIFRITDYVHYGTLDNRERGTVRLTLQLMEMPHPVNITLQGDCLQDLAGCVVDFRNPSPQMLPAELTQIPEHIQGVAGDMTASRRMPPVKGRKTMENALYLEWFTSHHDMVLLESTVFSITVSLPEWIMDSYEEQAQIMANQQMLRTQVKEWSRAYSNHQEDGSLPDHHWDKRLREAEAIAIAYQEVFQKYRLNPSGDIRVAFVMGWDEVLDNIAQSEETGTPCSCKSTGMLSLFDILNEQEAREVQSCMFHPLFQQVMELTDLCQHRFSREINKAQRNRTGPPEPLNQIFYCIRYITPRILSCLLQEKEDAADYCTMAARMALCVEQTRQTVAALDSRGYQMDGEIAERFSSLLEEVNSFQESLATQSRKSNL</sequence>
<protein>
    <submittedName>
        <fullName evidence="1">Uncharacterized protein</fullName>
    </submittedName>
</protein>
<reference evidence="1 2" key="1">
    <citation type="journal article" date="2017" name="BMC Genomics">
        <title>Genome sequencing of 39 Akkermansia muciniphila isolates reveals its population structure, genomic and functional diverisity, and global distribution in mammalian gut microbiotas.</title>
        <authorList>
            <person name="Guo X."/>
            <person name="Li S."/>
            <person name="Zhang J."/>
            <person name="Wu F."/>
            <person name="Li X."/>
            <person name="Wu D."/>
            <person name="Zhang M."/>
            <person name="Ou Z."/>
            <person name="Jie Z."/>
            <person name="Yan Q."/>
            <person name="Li P."/>
            <person name="Yi J."/>
            <person name="Peng Y."/>
        </authorList>
    </citation>
    <scope>NUCLEOTIDE SEQUENCE [LARGE SCALE GENOMIC DNA]</scope>
    <source>
        <strain evidence="1 2">GP43</strain>
    </source>
</reference>
<dbReference type="Proteomes" id="UP000235914">
    <property type="component" value="Unassembled WGS sequence"/>
</dbReference>
<dbReference type="EMBL" id="PJKN01000003">
    <property type="protein sequence ID" value="PNC56362.1"/>
    <property type="molecule type" value="Genomic_DNA"/>
</dbReference>
<evidence type="ECO:0000313" key="1">
    <source>
        <dbReference type="EMBL" id="PNC56362.1"/>
    </source>
</evidence>
<comment type="caution">
    <text evidence="1">The sequence shown here is derived from an EMBL/GenBank/DDBJ whole genome shotgun (WGS) entry which is preliminary data.</text>
</comment>
<organism evidence="1 2">
    <name type="scientific">Akkermansia muciniphila</name>
    <dbReference type="NCBI Taxonomy" id="239935"/>
    <lineage>
        <taxon>Bacteria</taxon>
        <taxon>Pseudomonadati</taxon>
        <taxon>Verrucomicrobiota</taxon>
        <taxon>Verrucomicrobiia</taxon>
        <taxon>Verrucomicrobiales</taxon>
        <taxon>Akkermansiaceae</taxon>
        <taxon>Akkermansia</taxon>
    </lineage>
</organism>